<dbReference type="InParanoid" id="A0A6I9RJD9"/>
<keyword evidence="1" id="KW-0812">Transmembrane</keyword>
<organism evidence="2 3">
    <name type="scientific">Elaeis guineensis var. tenera</name>
    <name type="common">Oil palm</name>
    <dbReference type="NCBI Taxonomy" id="51953"/>
    <lineage>
        <taxon>Eukaryota</taxon>
        <taxon>Viridiplantae</taxon>
        <taxon>Streptophyta</taxon>
        <taxon>Embryophyta</taxon>
        <taxon>Tracheophyta</taxon>
        <taxon>Spermatophyta</taxon>
        <taxon>Magnoliopsida</taxon>
        <taxon>Liliopsida</taxon>
        <taxon>Arecaceae</taxon>
        <taxon>Arecoideae</taxon>
        <taxon>Cocoseae</taxon>
        <taxon>Elaeidinae</taxon>
        <taxon>Elaeis</taxon>
    </lineage>
</organism>
<evidence type="ECO:0000313" key="3">
    <source>
        <dbReference type="RefSeq" id="XP_010927279.2"/>
    </source>
</evidence>
<feature type="transmembrane region" description="Helical" evidence="1">
    <location>
        <begin position="142"/>
        <end position="164"/>
    </location>
</feature>
<name>A0A6I9RJD9_ELAGV</name>
<reference evidence="3" key="1">
    <citation type="submission" date="2025-08" db="UniProtKB">
        <authorList>
            <consortium name="RefSeq"/>
        </authorList>
    </citation>
    <scope>IDENTIFICATION</scope>
</reference>
<dbReference type="OrthoDB" id="761598at2759"/>
<proteinExistence type="predicted"/>
<evidence type="ECO:0000313" key="2">
    <source>
        <dbReference type="Proteomes" id="UP000504607"/>
    </source>
</evidence>
<dbReference type="Pfam" id="PF04654">
    <property type="entry name" value="DUF599"/>
    <property type="match status" value="1"/>
</dbReference>
<dbReference type="PANTHER" id="PTHR31881">
    <property type="match status" value="1"/>
</dbReference>
<dbReference type="InterPro" id="IPR006747">
    <property type="entry name" value="DUF599"/>
</dbReference>
<dbReference type="PANTHER" id="PTHR31881:SF6">
    <property type="entry name" value="OS09G0494600 PROTEIN"/>
    <property type="match status" value="1"/>
</dbReference>
<dbReference type="GeneID" id="105049356"/>
<protein>
    <submittedName>
        <fullName evidence="3">Uncharacterized protein LOC105049356</fullName>
    </submittedName>
</protein>
<keyword evidence="1" id="KW-0472">Membrane</keyword>
<feature type="transmembrane region" description="Helical" evidence="1">
    <location>
        <begin position="71"/>
        <end position="96"/>
    </location>
</feature>
<dbReference type="KEGG" id="egu:105049356"/>
<keyword evidence="1" id="KW-1133">Transmembrane helix</keyword>
<evidence type="ECO:0000256" key="1">
    <source>
        <dbReference type="SAM" id="Phobius"/>
    </source>
</evidence>
<accession>A0A6I9RJD9</accession>
<dbReference type="Proteomes" id="UP000504607">
    <property type="component" value="Chromosome 7"/>
</dbReference>
<dbReference type="AlphaFoldDB" id="A0A6I9RJD9"/>
<dbReference type="RefSeq" id="XP_010927279.2">
    <property type="nucleotide sequence ID" value="XM_010928977.3"/>
</dbReference>
<gene>
    <name evidence="3" type="primary">LOC105049356</name>
</gene>
<feature type="transmembrane region" description="Helical" evidence="1">
    <location>
        <begin position="39"/>
        <end position="59"/>
    </location>
</feature>
<sequence length="195" mass="21125">MGVTARGPRVWIMAMMKDNDRKDILVVQTLRNHKMGSTLIATASVLICCGLLTFTGGTYNAPKRRHDELEVISKCAAAILALLSALLCQTISLMFVNQVNMLANILTVEECPVTQEYVAKLLEKGVFLSIVGNRIFLCGLPLVLWVFGPVLVVLSSVVLIPVFYSIDFVSADEKGEVGVKVSAGMSHGEFHAAEA</sequence>
<keyword evidence="2" id="KW-1185">Reference proteome</keyword>